<accession>A0A2P5AMT4</accession>
<evidence type="ECO:0000313" key="2">
    <source>
        <dbReference type="EMBL" id="PON37761.1"/>
    </source>
</evidence>
<dbReference type="AlphaFoldDB" id="A0A2P5AMT4"/>
<organism evidence="2 3">
    <name type="scientific">Parasponia andersonii</name>
    <name type="common">Sponia andersonii</name>
    <dbReference type="NCBI Taxonomy" id="3476"/>
    <lineage>
        <taxon>Eukaryota</taxon>
        <taxon>Viridiplantae</taxon>
        <taxon>Streptophyta</taxon>
        <taxon>Embryophyta</taxon>
        <taxon>Tracheophyta</taxon>
        <taxon>Spermatophyta</taxon>
        <taxon>Magnoliopsida</taxon>
        <taxon>eudicotyledons</taxon>
        <taxon>Gunneridae</taxon>
        <taxon>Pentapetalae</taxon>
        <taxon>rosids</taxon>
        <taxon>fabids</taxon>
        <taxon>Rosales</taxon>
        <taxon>Cannabaceae</taxon>
        <taxon>Parasponia</taxon>
    </lineage>
</organism>
<reference evidence="3" key="1">
    <citation type="submission" date="2016-06" db="EMBL/GenBank/DDBJ databases">
        <title>Parallel loss of symbiosis genes in relatives of nitrogen-fixing non-legume Parasponia.</title>
        <authorList>
            <person name="Van Velzen R."/>
            <person name="Holmer R."/>
            <person name="Bu F."/>
            <person name="Rutten L."/>
            <person name="Van Zeijl A."/>
            <person name="Liu W."/>
            <person name="Santuari L."/>
            <person name="Cao Q."/>
            <person name="Sharma T."/>
            <person name="Shen D."/>
            <person name="Roswanjaya Y."/>
            <person name="Wardhani T."/>
            <person name="Kalhor M.S."/>
            <person name="Jansen J."/>
            <person name="Van den Hoogen J."/>
            <person name="Gungor B."/>
            <person name="Hartog M."/>
            <person name="Hontelez J."/>
            <person name="Verver J."/>
            <person name="Yang W.-C."/>
            <person name="Schijlen E."/>
            <person name="Repin R."/>
            <person name="Schilthuizen M."/>
            <person name="Schranz E."/>
            <person name="Heidstra R."/>
            <person name="Miyata K."/>
            <person name="Fedorova E."/>
            <person name="Kohlen W."/>
            <person name="Bisseling T."/>
            <person name="Smit S."/>
            <person name="Geurts R."/>
        </authorList>
    </citation>
    <scope>NUCLEOTIDE SEQUENCE [LARGE SCALE GENOMIC DNA]</scope>
    <source>
        <strain evidence="3">cv. WU1-14</strain>
    </source>
</reference>
<dbReference type="EMBL" id="JXTB01000519">
    <property type="protein sequence ID" value="PON37761.1"/>
    <property type="molecule type" value="Genomic_DNA"/>
</dbReference>
<dbReference type="Proteomes" id="UP000237105">
    <property type="component" value="Unassembled WGS sequence"/>
</dbReference>
<keyword evidence="3" id="KW-1185">Reference proteome</keyword>
<evidence type="ECO:0000313" key="3">
    <source>
        <dbReference type="Proteomes" id="UP000237105"/>
    </source>
</evidence>
<feature type="compositionally biased region" description="Polar residues" evidence="1">
    <location>
        <begin position="1"/>
        <end position="12"/>
    </location>
</feature>
<evidence type="ECO:0000256" key="1">
    <source>
        <dbReference type="SAM" id="MobiDB-lite"/>
    </source>
</evidence>
<comment type="caution">
    <text evidence="2">The sequence shown here is derived from an EMBL/GenBank/DDBJ whole genome shotgun (WGS) entry which is preliminary data.</text>
</comment>
<sequence length="72" mass="7482">MPSRSSTSENGGTSPPRDSDSTSTPSLMASSMAFRTSAAEYSAPNGVLQHTLYMATRALGAPPRRSPGARPL</sequence>
<protein>
    <submittedName>
        <fullName evidence="2">Uncharacterized protein</fullName>
    </submittedName>
</protein>
<feature type="region of interest" description="Disordered" evidence="1">
    <location>
        <begin position="1"/>
        <end position="31"/>
    </location>
</feature>
<name>A0A2P5AMT4_PARAD</name>
<proteinExistence type="predicted"/>
<feature type="compositionally biased region" description="Low complexity" evidence="1">
    <location>
        <begin position="13"/>
        <end position="26"/>
    </location>
</feature>
<gene>
    <name evidence="2" type="ORF">PanWU01x14_317980</name>
</gene>